<dbReference type="AlphaFoldDB" id="A0AAV5CES7"/>
<evidence type="ECO:0000313" key="2">
    <source>
        <dbReference type="EMBL" id="GJM96598.1"/>
    </source>
</evidence>
<sequence length="254" mass="27769">MAAPFYSTPFQPYVYQSQQGSVTAFQISGGDVQVLQVMLKSQEKLTAKPGTMCYMSGNMQMDNNYLPENDGGVWQWIFGKSISSTVFFNHGSDDGYVGISAPFPGRILPLDLANFGGELLCQADAFLCSVNDVSVTSTVEQRPRNIEIGAEMILKQKLRGQGMAFLVGGGSGKGQKMMKNETEKGDNQLTASLTGPGVVFIQSLPFHRLSQRIASSRSVVAPSLRDNPKFFIQIVMFFFLAYVMIVSSIILTDV</sequence>
<accession>A0AAV5CES7</accession>
<dbReference type="Gene3D" id="3.60.160.10">
    <property type="entry name" value="Mitochondrial biogenesis AIM24"/>
    <property type="match status" value="1"/>
</dbReference>
<gene>
    <name evidence="2" type="primary">ga13453</name>
    <name evidence="2" type="ORF">PR202_ga13453</name>
</gene>
<dbReference type="InterPro" id="IPR016031">
    <property type="entry name" value="Trp_RNA-bd_attenuator-like_dom"/>
</dbReference>
<dbReference type="Proteomes" id="UP001054889">
    <property type="component" value="Unassembled WGS sequence"/>
</dbReference>
<reference evidence="2" key="1">
    <citation type="journal article" date="2018" name="DNA Res.">
        <title>Multiple hybrid de novo genome assembly of finger millet, an orphan allotetraploid crop.</title>
        <authorList>
            <person name="Hatakeyama M."/>
            <person name="Aluri S."/>
            <person name="Balachadran M.T."/>
            <person name="Sivarajan S.R."/>
            <person name="Patrignani A."/>
            <person name="Gruter S."/>
            <person name="Poveda L."/>
            <person name="Shimizu-Inatsugi R."/>
            <person name="Baeten J."/>
            <person name="Francoijs K.J."/>
            <person name="Nataraja K.N."/>
            <person name="Reddy Y.A.N."/>
            <person name="Phadnis S."/>
            <person name="Ravikumar R.L."/>
            <person name="Schlapbach R."/>
            <person name="Sreeman S.M."/>
            <person name="Shimizu K.K."/>
        </authorList>
    </citation>
    <scope>NUCLEOTIDE SEQUENCE</scope>
</reference>
<proteinExistence type="predicted"/>
<keyword evidence="1" id="KW-1133">Transmembrane helix</keyword>
<feature type="transmembrane region" description="Helical" evidence="1">
    <location>
        <begin position="230"/>
        <end position="251"/>
    </location>
</feature>
<dbReference type="InterPro" id="IPR036983">
    <property type="entry name" value="AIM24_sf"/>
</dbReference>
<organism evidence="2 3">
    <name type="scientific">Eleusine coracana subsp. coracana</name>
    <dbReference type="NCBI Taxonomy" id="191504"/>
    <lineage>
        <taxon>Eukaryota</taxon>
        <taxon>Viridiplantae</taxon>
        <taxon>Streptophyta</taxon>
        <taxon>Embryophyta</taxon>
        <taxon>Tracheophyta</taxon>
        <taxon>Spermatophyta</taxon>
        <taxon>Magnoliopsida</taxon>
        <taxon>Liliopsida</taxon>
        <taxon>Poales</taxon>
        <taxon>Poaceae</taxon>
        <taxon>PACMAD clade</taxon>
        <taxon>Chloridoideae</taxon>
        <taxon>Cynodonteae</taxon>
        <taxon>Eleusininae</taxon>
        <taxon>Eleusine</taxon>
    </lineage>
</organism>
<dbReference type="Pfam" id="PF01987">
    <property type="entry name" value="AIM24"/>
    <property type="match status" value="1"/>
</dbReference>
<dbReference type="InterPro" id="IPR002838">
    <property type="entry name" value="AIM24"/>
</dbReference>
<comment type="caution">
    <text evidence="2">The sequence shown here is derived from an EMBL/GenBank/DDBJ whole genome shotgun (WGS) entry which is preliminary data.</text>
</comment>
<dbReference type="EMBL" id="BQKI01000006">
    <property type="protein sequence ID" value="GJM96598.1"/>
    <property type="molecule type" value="Genomic_DNA"/>
</dbReference>
<protein>
    <recommendedName>
        <fullName evidence="4">Altered inheritance of mitochondria protein 24, mitochondrial</fullName>
    </recommendedName>
</protein>
<evidence type="ECO:0000256" key="1">
    <source>
        <dbReference type="SAM" id="Phobius"/>
    </source>
</evidence>
<reference evidence="2" key="2">
    <citation type="submission" date="2021-12" db="EMBL/GenBank/DDBJ databases">
        <title>Resequencing data analysis of finger millet.</title>
        <authorList>
            <person name="Hatakeyama M."/>
            <person name="Aluri S."/>
            <person name="Balachadran M.T."/>
            <person name="Sivarajan S.R."/>
            <person name="Poveda L."/>
            <person name="Shimizu-Inatsugi R."/>
            <person name="Schlapbach R."/>
            <person name="Sreeman S.M."/>
            <person name="Shimizu K.K."/>
        </authorList>
    </citation>
    <scope>NUCLEOTIDE SEQUENCE</scope>
</reference>
<keyword evidence="1" id="KW-0812">Transmembrane</keyword>
<dbReference type="SUPFAM" id="SSF51219">
    <property type="entry name" value="TRAP-like"/>
    <property type="match status" value="1"/>
</dbReference>
<evidence type="ECO:0008006" key="4">
    <source>
        <dbReference type="Google" id="ProtNLM"/>
    </source>
</evidence>
<keyword evidence="3" id="KW-1185">Reference proteome</keyword>
<evidence type="ECO:0000313" key="3">
    <source>
        <dbReference type="Proteomes" id="UP001054889"/>
    </source>
</evidence>
<name>A0AAV5CES7_ELECO</name>
<dbReference type="PANTHER" id="PTHR43657">
    <property type="entry name" value="TRYPTOPHAN RNA-BINDING ATTENUATOR PROTEIN-LIKE PROTEIN"/>
    <property type="match status" value="1"/>
</dbReference>
<dbReference type="PANTHER" id="PTHR43657:SF1">
    <property type="entry name" value="ALTERED INHERITANCE OF MITOCHONDRIA PROTEIN 24, MITOCHONDRIAL"/>
    <property type="match status" value="1"/>
</dbReference>
<keyword evidence="1" id="KW-0472">Membrane</keyword>